<comment type="caution">
    <text evidence="1">The sequence shown here is derived from an EMBL/GenBank/DDBJ whole genome shotgun (WGS) entry which is preliminary data.</text>
</comment>
<dbReference type="AlphaFoldDB" id="A0A9N9CLA7"/>
<dbReference type="EMBL" id="CAJVPK010002009">
    <property type="protein sequence ID" value="CAG8604326.1"/>
    <property type="molecule type" value="Genomic_DNA"/>
</dbReference>
<dbReference type="OrthoDB" id="115435at2759"/>
<name>A0A9N9CLA7_9GLOM</name>
<accession>A0A9N9CLA7</accession>
<evidence type="ECO:0000313" key="2">
    <source>
        <dbReference type="Proteomes" id="UP000789706"/>
    </source>
</evidence>
<reference evidence="1" key="1">
    <citation type="submission" date="2021-06" db="EMBL/GenBank/DDBJ databases">
        <authorList>
            <person name="Kallberg Y."/>
            <person name="Tangrot J."/>
            <person name="Rosling A."/>
        </authorList>
    </citation>
    <scope>NUCLEOTIDE SEQUENCE</scope>
    <source>
        <strain evidence="1">AZ414A</strain>
    </source>
</reference>
<gene>
    <name evidence="1" type="ORF">DEBURN_LOCUS9674</name>
</gene>
<keyword evidence="2" id="KW-1185">Reference proteome</keyword>
<proteinExistence type="predicted"/>
<evidence type="ECO:0000313" key="1">
    <source>
        <dbReference type="EMBL" id="CAG8604326.1"/>
    </source>
</evidence>
<organism evidence="1 2">
    <name type="scientific">Diversispora eburnea</name>
    <dbReference type="NCBI Taxonomy" id="1213867"/>
    <lineage>
        <taxon>Eukaryota</taxon>
        <taxon>Fungi</taxon>
        <taxon>Fungi incertae sedis</taxon>
        <taxon>Mucoromycota</taxon>
        <taxon>Glomeromycotina</taxon>
        <taxon>Glomeromycetes</taxon>
        <taxon>Diversisporales</taxon>
        <taxon>Diversisporaceae</taxon>
        <taxon>Diversispora</taxon>
    </lineage>
</organism>
<dbReference type="Proteomes" id="UP000789706">
    <property type="component" value="Unassembled WGS sequence"/>
</dbReference>
<protein>
    <submittedName>
        <fullName evidence="1">5838_t:CDS:1</fullName>
    </submittedName>
</protein>
<sequence>MDLEVYNNLINYLLFHKYPKNFITSDKQRLARQETQYLVEQGQLLKKNKNNFNKPLRFNDKENHSVLIYEEALERMISSLIGTFINALIISLRNVTSTQELQKKRQKHLAKAHEYHENDIVLLYDSAKRQVHGQKFNPKWTGPFWIEKKLGNKVYLIRDKIDNTLSNPVYAERLKHYKQRNLVEPYYTSVNIQMISTRIIIQSNSQQTSLTIPTHYRQTQSQNFNIYIYDACNAEVNLDLELYNKENILSLVNVAIDIAKTNRQRLFVYSKSWSLLSKDLIERQLIMKQLRQKVQQITSQNSA</sequence>